<dbReference type="Proteomes" id="UP000006591">
    <property type="component" value="Chromosome 11"/>
</dbReference>
<dbReference type="EnsemblPlants" id="ONIVA11G10990.1">
    <property type="protein sequence ID" value="ONIVA11G10990.1"/>
    <property type="gene ID" value="ONIVA11G10990"/>
</dbReference>
<keyword evidence="3" id="KW-1185">Reference proteome</keyword>
<name>A0A0E0J174_ORYNI</name>
<dbReference type="Gramene" id="ONIVA11G10990.1">
    <property type="protein sequence ID" value="ONIVA11G10990.1"/>
    <property type="gene ID" value="ONIVA11G10990"/>
</dbReference>
<feature type="compositionally biased region" description="Basic residues" evidence="1">
    <location>
        <begin position="99"/>
        <end position="119"/>
    </location>
</feature>
<feature type="region of interest" description="Disordered" evidence="1">
    <location>
        <begin position="25"/>
        <end position="119"/>
    </location>
</feature>
<sequence length="119" mass="13430">MMPEDDVAHVVDVLDALTGAVERDGQQVTRSGLLEHRRHARGAPGRGTYWEPARDDAGETTRHSTRHPPTAAARCPPPAPSPKKSREKREERKENRRGRTEKKKIGKICYRTSKKRVIS</sequence>
<proteinExistence type="predicted"/>
<dbReference type="OMA" id="YWEPARD"/>
<feature type="compositionally biased region" description="Basic and acidic residues" evidence="1">
    <location>
        <begin position="87"/>
        <end position="98"/>
    </location>
</feature>
<reference evidence="2" key="1">
    <citation type="submission" date="2015-04" db="UniProtKB">
        <authorList>
            <consortium name="EnsemblPlants"/>
        </authorList>
    </citation>
    <scope>IDENTIFICATION</scope>
    <source>
        <strain evidence="2">SL10</strain>
    </source>
</reference>
<dbReference type="AlphaFoldDB" id="A0A0E0J174"/>
<accession>A0A0E0J174</accession>
<evidence type="ECO:0000313" key="2">
    <source>
        <dbReference type="EnsemblPlants" id="ONIVA11G10990.1"/>
    </source>
</evidence>
<organism evidence="2">
    <name type="scientific">Oryza nivara</name>
    <name type="common">Indian wild rice</name>
    <name type="synonym">Oryza sativa f. spontanea</name>
    <dbReference type="NCBI Taxonomy" id="4536"/>
    <lineage>
        <taxon>Eukaryota</taxon>
        <taxon>Viridiplantae</taxon>
        <taxon>Streptophyta</taxon>
        <taxon>Embryophyta</taxon>
        <taxon>Tracheophyta</taxon>
        <taxon>Spermatophyta</taxon>
        <taxon>Magnoliopsida</taxon>
        <taxon>Liliopsida</taxon>
        <taxon>Poales</taxon>
        <taxon>Poaceae</taxon>
        <taxon>BOP clade</taxon>
        <taxon>Oryzoideae</taxon>
        <taxon>Oryzeae</taxon>
        <taxon>Oryzinae</taxon>
        <taxon>Oryza</taxon>
    </lineage>
</organism>
<reference evidence="2" key="2">
    <citation type="submission" date="2018-04" db="EMBL/GenBank/DDBJ databases">
        <title>OnivRS2 (Oryza nivara Reference Sequence Version 2).</title>
        <authorList>
            <person name="Zhang J."/>
            <person name="Kudrna D."/>
            <person name="Lee S."/>
            <person name="Talag J."/>
            <person name="Rajasekar S."/>
            <person name="Welchert J."/>
            <person name="Hsing Y.-I."/>
            <person name="Wing R.A."/>
        </authorList>
    </citation>
    <scope>NUCLEOTIDE SEQUENCE [LARGE SCALE GENOMIC DNA]</scope>
    <source>
        <strain evidence="2">SL10</strain>
    </source>
</reference>
<evidence type="ECO:0000313" key="3">
    <source>
        <dbReference type="Proteomes" id="UP000006591"/>
    </source>
</evidence>
<feature type="compositionally biased region" description="Basic and acidic residues" evidence="1">
    <location>
        <begin position="52"/>
        <end position="62"/>
    </location>
</feature>
<dbReference type="HOGENOM" id="CLU_2213932_0_0_1"/>
<protein>
    <submittedName>
        <fullName evidence="2">Uncharacterized protein</fullName>
    </submittedName>
</protein>
<evidence type="ECO:0000256" key="1">
    <source>
        <dbReference type="SAM" id="MobiDB-lite"/>
    </source>
</evidence>